<dbReference type="Proteomes" id="UP000611500">
    <property type="component" value="Unassembled WGS sequence"/>
</dbReference>
<dbReference type="AlphaFoldDB" id="A0A8J3ME44"/>
<evidence type="ECO:0000256" key="1">
    <source>
        <dbReference type="ARBA" id="ARBA00023015"/>
    </source>
</evidence>
<dbReference type="RefSeq" id="WP_028092965.1">
    <property type="nucleotide sequence ID" value="NZ_BNAP01000004.1"/>
</dbReference>
<evidence type="ECO:0000313" key="5">
    <source>
        <dbReference type="Proteomes" id="UP000611500"/>
    </source>
</evidence>
<dbReference type="Pfam" id="PF12833">
    <property type="entry name" value="HTH_18"/>
    <property type="match status" value="1"/>
</dbReference>
<comment type="caution">
    <text evidence="4">The sequence shown here is derived from an EMBL/GenBank/DDBJ whole genome shotgun (WGS) entry which is preliminary data.</text>
</comment>
<keyword evidence="1" id="KW-0805">Transcription regulation</keyword>
<dbReference type="EMBL" id="BNAP01000004">
    <property type="protein sequence ID" value="GHG86801.1"/>
    <property type="molecule type" value="Genomic_DNA"/>
</dbReference>
<gene>
    <name evidence="4" type="ORF">GCM10010961_14710</name>
</gene>
<reference evidence="4" key="1">
    <citation type="journal article" date="2014" name="Int. J. Syst. Evol. Microbiol.">
        <title>Complete genome sequence of Corynebacterium casei LMG S-19264T (=DSM 44701T), isolated from a smear-ripened cheese.</title>
        <authorList>
            <consortium name="US DOE Joint Genome Institute (JGI-PGF)"/>
            <person name="Walter F."/>
            <person name="Albersmeier A."/>
            <person name="Kalinowski J."/>
            <person name="Ruckert C."/>
        </authorList>
    </citation>
    <scope>NUCLEOTIDE SEQUENCE</scope>
    <source>
        <strain evidence="4">CGMCC 1.7081</strain>
    </source>
</reference>
<dbReference type="PROSITE" id="PS01124">
    <property type="entry name" value="HTH_ARAC_FAMILY_2"/>
    <property type="match status" value="1"/>
</dbReference>
<organism evidence="4 5">
    <name type="scientific">Pseudodonghicola xiamenensis</name>
    <dbReference type="NCBI Taxonomy" id="337702"/>
    <lineage>
        <taxon>Bacteria</taxon>
        <taxon>Pseudomonadati</taxon>
        <taxon>Pseudomonadota</taxon>
        <taxon>Alphaproteobacteria</taxon>
        <taxon>Rhodobacterales</taxon>
        <taxon>Paracoccaceae</taxon>
        <taxon>Pseudodonghicola</taxon>
    </lineage>
</organism>
<evidence type="ECO:0000256" key="2">
    <source>
        <dbReference type="ARBA" id="ARBA00023163"/>
    </source>
</evidence>
<dbReference type="GO" id="GO:0003700">
    <property type="term" value="F:DNA-binding transcription factor activity"/>
    <property type="evidence" value="ECO:0007669"/>
    <property type="project" value="InterPro"/>
</dbReference>
<keyword evidence="5" id="KW-1185">Reference proteome</keyword>
<dbReference type="SUPFAM" id="SSF46689">
    <property type="entry name" value="Homeodomain-like"/>
    <property type="match status" value="1"/>
</dbReference>
<proteinExistence type="predicted"/>
<name>A0A8J3ME44_9RHOB</name>
<dbReference type="SMART" id="SM00342">
    <property type="entry name" value="HTH_ARAC"/>
    <property type="match status" value="1"/>
</dbReference>
<dbReference type="InterPro" id="IPR009057">
    <property type="entry name" value="Homeodomain-like_sf"/>
</dbReference>
<reference evidence="4" key="2">
    <citation type="submission" date="2020-09" db="EMBL/GenBank/DDBJ databases">
        <authorList>
            <person name="Sun Q."/>
            <person name="Zhou Y."/>
        </authorList>
    </citation>
    <scope>NUCLEOTIDE SEQUENCE</scope>
    <source>
        <strain evidence="4">CGMCC 1.7081</strain>
    </source>
</reference>
<sequence>MRQSSGKLMFVNRDRVFYFGLLGARMKPRRPGGITLYFAAEGDIRLRLAGGAWQSLPCCILPAYCAHQVEIDCDEVFSLLFEPERLTMAEQAWLLEFCASPSAMRTAMARIRAAASGPLSQAWARGGLDTAAFDQLLLGRVLETRRIDPRIERALALFETDLGEAELAADACALQAGLSTSRFLHLFKEETGASFRNMRMWKRARRFLQHAVEDSTLTEVALDLGYPDSSHFSHSIRRTYGLKPRSIREGSRELQVIGAGLRRAS</sequence>
<dbReference type="Gene3D" id="1.10.10.60">
    <property type="entry name" value="Homeodomain-like"/>
    <property type="match status" value="2"/>
</dbReference>
<keyword evidence="2" id="KW-0804">Transcription</keyword>
<evidence type="ECO:0000259" key="3">
    <source>
        <dbReference type="PROSITE" id="PS01124"/>
    </source>
</evidence>
<dbReference type="GO" id="GO:0043565">
    <property type="term" value="F:sequence-specific DNA binding"/>
    <property type="evidence" value="ECO:0007669"/>
    <property type="project" value="InterPro"/>
</dbReference>
<protein>
    <submittedName>
        <fullName evidence="4">Transcriptional regulator</fullName>
    </submittedName>
</protein>
<dbReference type="InterPro" id="IPR018060">
    <property type="entry name" value="HTH_AraC"/>
</dbReference>
<accession>A0A8J3ME44</accession>
<dbReference type="PANTHER" id="PTHR43436">
    <property type="entry name" value="ARAC-FAMILY TRANSCRIPTIONAL REGULATOR"/>
    <property type="match status" value="1"/>
</dbReference>
<evidence type="ECO:0000313" key="4">
    <source>
        <dbReference type="EMBL" id="GHG86801.1"/>
    </source>
</evidence>
<dbReference type="PANTHER" id="PTHR43436:SF1">
    <property type="entry name" value="TRANSCRIPTIONAL REGULATORY PROTEIN"/>
    <property type="match status" value="1"/>
</dbReference>
<feature type="domain" description="HTH araC/xylS-type" evidence="3">
    <location>
        <begin position="152"/>
        <end position="250"/>
    </location>
</feature>